<comment type="subcellular location">
    <subcellularLocation>
        <location evidence="1 8">Cell membrane</location>
        <topology evidence="1 8">Multi-pass membrane protein</topology>
    </subcellularLocation>
</comment>
<name>A0A285U479_9HYPH</name>
<evidence type="ECO:0000256" key="7">
    <source>
        <dbReference type="ARBA" id="ARBA00023136"/>
    </source>
</evidence>
<evidence type="ECO:0000313" key="10">
    <source>
        <dbReference type="EMBL" id="SOC36754.1"/>
    </source>
</evidence>
<keyword evidence="5 8" id="KW-0812">Transmembrane</keyword>
<evidence type="ECO:0000259" key="9">
    <source>
        <dbReference type="PROSITE" id="PS50928"/>
    </source>
</evidence>
<organism evidence="10 11">
    <name type="scientific">Rhizobium subbaraonis</name>
    <dbReference type="NCBI Taxonomy" id="908946"/>
    <lineage>
        <taxon>Bacteria</taxon>
        <taxon>Pseudomonadati</taxon>
        <taxon>Pseudomonadota</taxon>
        <taxon>Alphaproteobacteria</taxon>
        <taxon>Hyphomicrobiales</taxon>
        <taxon>Rhizobiaceae</taxon>
        <taxon>Rhizobium/Agrobacterium group</taxon>
        <taxon>Rhizobium</taxon>
    </lineage>
</organism>
<keyword evidence="6 8" id="KW-1133">Transmembrane helix</keyword>
<keyword evidence="4" id="KW-1003">Cell membrane</keyword>
<gene>
    <name evidence="10" type="ORF">SAMN05892877_10392</name>
</gene>
<dbReference type="CDD" id="cd06261">
    <property type="entry name" value="TM_PBP2"/>
    <property type="match status" value="1"/>
</dbReference>
<keyword evidence="3 8" id="KW-0813">Transport</keyword>
<evidence type="ECO:0000256" key="5">
    <source>
        <dbReference type="ARBA" id="ARBA00022692"/>
    </source>
</evidence>
<evidence type="ECO:0000256" key="6">
    <source>
        <dbReference type="ARBA" id="ARBA00022989"/>
    </source>
</evidence>
<comment type="similarity">
    <text evidence="2">Belongs to the binding-protein-dependent transport system permease family. CysTW subfamily.</text>
</comment>
<dbReference type="PANTHER" id="PTHR42929">
    <property type="entry name" value="INNER MEMBRANE ABC TRANSPORTER PERMEASE PROTEIN YDCU-RELATED-RELATED"/>
    <property type="match status" value="1"/>
</dbReference>
<dbReference type="EMBL" id="OBQD01000003">
    <property type="protein sequence ID" value="SOC36754.1"/>
    <property type="molecule type" value="Genomic_DNA"/>
</dbReference>
<accession>A0A285U479</accession>
<evidence type="ECO:0000256" key="3">
    <source>
        <dbReference type="ARBA" id="ARBA00022448"/>
    </source>
</evidence>
<dbReference type="InterPro" id="IPR000515">
    <property type="entry name" value="MetI-like"/>
</dbReference>
<feature type="transmembrane region" description="Helical" evidence="8">
    <location>
        <begin position="154"/>
        <end position="181"/>
    </location>
</feature>
<feature type="transmembrane region" description="Helical" evidence="8">
    <location>
        <begin position="263"/>
        <end position="283"/>
    </location>
</feature>
<evidence type="ECO:0000256" key="8">
    <source>
        <dbReference type="RuleBase" id="RU363032"/>
    </source>
</evidence>
<dbReference type="PANTHER" id="PTHR42929:SF5">
    <property type="entry name" value="ABC TRANSPORTER PERMEASE PROTEIN"/>
    <property type="match status" value="1"/>
</dbReference>
<evidence type="ECO:0000256" key="4">
    <source>
        <dbReference type="ARBA" id="ARBA00022475"/>
    </source>
</evidence>
<dbReference type="GO" id="GO:0005886">
    <property type="term" value="C:plasma membrane"/>
    <property type="evidence" value="ECO:0007669"/>
    <property type="project" value="UniProtKB-SubCell"/>
</dbReference>
<dbReference type="PROSITE" id="PS50928">
    <property type="entry name" value="ABC_TM1"/>
    <property type="match status" value="1"/>
</dbReference>
<reference evidence="10 11" key="1">
    <citation type="submission" date="2017-08" db="EMBL/GenBank/DDBJ databases">
        <authorList>
            <person name="de Groot N.N."/>
        </authorList>
    </citation>
    <scope>NUCLEOTIDE SEQUENCE [LARGE SCALE GENOMIC DNA]</scope>
    <source>
        <strain evidence="10 11">JC85</strain>
    </source>
</reference>
<dbReference type="AlphaFoldDB" id="A0A285U479"/>
<feature type="transmembrane region" description="Helical" evidence="8">
    <location>
        <begin position="109"/>
        <end position="134"/>
    </location>
</feature>
<dbReference type="Gene3D" id="1.10.3720.10">
    <property type="entry name" value="MetI-like"/>
    <property type="match status" value="1"/>
</dbReference>
<proteinExistence type="inferred from homology"/>
<evidence type="ECO:0000256" key="1">
    <source>
        <dbReference type="ARBA" id="ARBA00004651"/>
    </source>
</evidence>
<keyword evidence="11" id="KW-1185">Reference proteome</keyword>
<dbReference type="Proteomes" id="UP000219167">
    <property type="component" value="Unassembled WGS sequence"/>
</dbReference>
<evidence type="ECO:0000256" key="2">
    <source>
        <dbReference type="ARBA" id="ARBA00007069"/>
    </source>
</evidence>
<dbReference type="Pfam" id="PF00528">
    <property type="entry name" value="BPD_transp_1"/>
    <property type="match status" value="1"/>
</dbReference>
<dbReference type="SUPFAM" id="SSF161098">
    <property type="entry name" value="MetI-like"/>
    <property type="match status" value="1"/>
</dbReference>
<feature type="transmembrane region" description="Helical" evidence="8">
    <location>
        <begin position="79"/>
        <end position="97"/>
    </location>
</feature>
<dbReference type="InterPro" id="IPR035906">
    <property type="entry name" value="MetI-like_sf"/>
</dbReference>
<keyword evidence="7 8" id="KW-0472">Membrane</keyword>
<sequence length="294" mass="32044">MSALPQTDNQTAGGRPARRLNLRDAGWLAAPAVLLLAAVLVYPLAIIVLRSFSEPEPGLQNYIWFFGSPVNRAVLQRTFVLSGWVTLASLICAYPYAYAMTVVGKNLRLILILCVLVPFWLSGVVRTLAWVILLQDSGVINSILRGLGLSPVKLIRTQLGVVIGMTQVLLPFMILPIYSVMKGIDTRLLQAARSLGAKPWRAFLQIYVPLSLPGVYAGAIIVFILSLGFYITPALLGGPRSTMLSSLVQNQVLSLLNWGRGGAMGVVLLVATFILLAIAAPLMRQKHTQTRREK</sequence>
<feature type="transmembrane region" description="Helical" evidence="8">
    <location>
        <begin position="202"/>
        <end position="231"/>
    </location>
</feature>
<evidence type="ECO:0000313" key="11">
    <source>
        <dbReference type="Proteomes" id="UP000219167"/>
    </source>
</evidence>
<feature type="domain" description="ABC transmembrane type-1" evidence="9">
    <location>
        <begin position="75"/>
        <end position="279"/>
    </location>
</feature>
<protein>
    <submittedName>
        <fullName evidence="10">Putative spermidine/putrescine transport system permease protein</fullName>
    </submittedName>
</protein>
<feature type="transmembrane region" description="Helical" evidence="8">
    <location>
        <begin position="25"/>
        <end position="49"/>
    </location>
</feature>
<dbReference type="GO" id="GO:0055085">
    <property type="term" value="P:transmembrane transport"/>
    <property type="evidence" value="ECO:0007669"/>
    <property type="project" value="InterPro"/>
</dbReference>